<dbReference type="Gene3D" id="2.30.42.10">
    <property type="match status" value="1"/>
</dbReference>
<feature type="compositionally biased region" description="Basic and acidic residues" evidence="1">
    <location>
        <begin position="33"/>
        <end position="48"/>
    </location>
</feature>
<dbReference type="InterPro" id="IPR001478">
    <property type="entry name" value="PDZ"/>
</dbReference>
<evidence type="ECO:0000313" key="4">
    <source>
        <dbReference type="EMBL" id="CAL4770345.1"/>
    </source>
</evidence>
<protein>
    <submittedName>
        <fullName evidence="4">PDZ domain-containing protein</fullName>
    </submittedName>
</protein>
<dbReference type="OrthoDB" id="448899at2759"/>
<reference evidence="3" key="1">
    <citation type="submission" date="2022-10" db="EMBL/GenBank/DDBJ databases">
        <authorList>
            <person name="Chen Y."/>
            <person name="Dougan E. K."/>
            <person name="Chan C."/>
            <person name="Rhodes N."/>
            <person name="Thang M."/>
        </authorList>
    </citation>
    <scope>NUCLEOTIDE SEQUENCE</scope>
</reference>
<evidence type="ECO:0000313" key="3">
    <source>
        <dbReference type="EMBL" id="CAI3983033.1"/>
    </source>
</evidence>
<feature type="compositionally biased region" description="Low complexity" evidence="1">
    <location>
        <begin position="1"/>
        <end position="16"/>
    </location>
</feature>
<comment type="caution">
    <text evidence="3">The sequence shown here is derived from an EMBL/GenBank/DDBJ whole genome shotgun (WGS) entry which is preliminary data.</text>
</comment>
<keyword evidence="5" id="KW-1185">Reference proteome</keyword>
<sequence length="271" mass="28089">MASGWATSPPGSSGASRGAGQGFGLTGAPNHLDSIKRGWDYHPEEHRNLPPTGLPSSVQTLAASGSASPPGSFSSTQPLLAPASPAAPGGSNVRISVPQLFDGRLGLIIQNCWISAISNPQAAQYGWQVGDHILQVNGHPVSNMQQLSEEIRRAMNSHQAVSHPLIFDVFRSSAAPLSAPTTRKERWDCCNVCDFTDSAAVSGYGGPIHAPPAYGGPMPAPQVARKQRFECCGADGANGTLPTAAAPPAATPMQAPCAPCPGMVPRRRALC</sequence>
<reference evidence="4 5" key="2">
    <citation type="submission" date="2024-05" db="EMBL/GenBank/DDBJ databases">
        <authorList>
            <person name="Chen Y."/>
            <person name="Shah S."/>
            <person name="Dougan E. K."/>
            <person name="Thang M."/>
            <person name="Chan C."/>
        </authorList>
    </citation>
    <scope>NUCLEOTIDE SEQUENCE [LARGE SCALE GENOMIC DNA]</scope>
</reference>
<organism evidence="3">
    <name type="scientific">Cladocopium goreaui</name>
    <dbReference type="NCBI Taxonomy" id="2562237"/>
    <lineage>
        <taxon>Eukaryota</taxon>
        <taxon>Sar</taxon>
        <taxon>Alveolata</taxon>
        <taxon>Dinophyceae</taxon>
        <taxon>Suessiales</taxon>
        <taxon>Symbiodiniaceae</taxon>
        <taxon>Cladocopium</taxon>
    </lineage>
</organism>
<evidence type="ECO:0000256" key="1">
    <source>
        <dbReference type="SAM" id="MobiDB-lite"/>
    </source>
</evidence>
<dbReference type="Pfam" id="PF00595">
    <property type="entry name" value="PDZ"/>
    <property type="match status" value="1"/>
</dbReference>
<proteinExistence type="predicted"/>
<dbReference type="AlphaFoldDB" id="A0A9P1C2Q5"/>
<feature type="domain" description="PDZ" evidence="2">
    <location>
        <begin position="94"/>
        <end position="144"/>
    </location>
</feature>
<dbReference type="PROSITE" id="PS50106">
    <property type="entry name" value="PDZ"/>
    <property type="match status" value="1"/>
</dbReference>
<evidence type="ECO:0000313" key="5">
    <source>
        <dbReference type="Proteomes" id="UP001152797"/>
    </source>
</evidence>
<dbReference type="SUPFAM" id="SSF50156">
    <property type="entry name" value="PDZ domain-like"/>
    <property type="match status" value="1"/>
</dbReference>
<feature type="region of interest" description="Disordered" evidence="1">
    <location>
        <begin position="1"/>
        <end position="88"/>
    </location>
</feature>
<dbReference type="Proteomes" id="UP001152797">
    <property type="component" value="Unassembled WGS sequence"/>
</dbReference>
<accession>A0A9P1C2Q5</accession>
<evidence type="ECO:0000259" key="2">
    <source>
        <dbReference type="PROSITE" id="PS50106"/>
    </source>
</evidence>
<dbReference type="EMBL" id="CAMXCT010000769">
    <property type="protein sequence ID" value="CAI3983033.1"/>
    <property type="molecule type" value="Genomic_DNA"/>
</dbReference>
<dbReference type="EMBL" id="CAMXCT020000769">
    <property type="protein sequence ID" value="CAL1136408.1"/>
    <property type="molecule type" value="Genomic_DNA"/>
</dbReference>
<feature type="compositionally biased region" description="Low complexity" evidence="1">
    <location>
        <begin position="62"/>
        <end position="88"/>
    </location>
</feature>
<dbReference type="EMBL" id="CAMXCT030000769">
    <property type="protein sequence ID" value="CAL4770345.1"/>
    <property type="molecule type" value="Genomic_DNA"/>
</dbReference>
<name>A0A9P1C2Q5_9DINO</name>
<gene>
    <name evidence="3" type="ORF">C1SCF055_LOCUS10684</name>
</gene>
<dbReference type="InterPro" id="IPR036034">
    <property type="entry name" value="PDZ_sf"/>
</dbReference>